<name>A0A157RP95_9BORD</name>
<evidence type="ECO:0000313" key="4">
    <source>
        <dbReference type="Proteomes" id="UP000077037"/>
    </source>
</evidence>
<dbReference type="InterPro" id="IPR005064">
    <property type="entry name" value="BUG"/>
</dbReference>
<organism evidence="3 4">
    <name type="scientific">Bordetella ansorpii</name>
    <dbReference type="NCBI Taxonomy" id="288768"/>
    <lineage>
        <taxon>Bacteria</taxon>
        <taxon>Pseudomonadati</taxon>
        <taxon>Pseudomonadota</taxon>
        <taxon>Betaproteobacteria</taxon>
        <taxon>Burkholderiales</taxon>
        <taxon>Alcaligenaceae</taxon>
        <taxon>Bordetella</taxon>
    </lineage>
</organism>
<proteinExistence type="inferred from homology"/>
<accession>A0A157RP95</accession>
<keyword evidence="3" id="KW-0449">Lipoprotein</keyword>
<dbReference type="PANTHER" id="PTHR42928">
    <property type="entry name" value="TRICARBOXYLATE-BINDING PROTEIN"/>
    <property type="match status" value="1"/>
</dbReference>
<dbReference type="InterPro" id="IPR042100">
    <property type="entry name" value="Bug_dom1"/>
</dbReference>
<gene>
    <name evidence="3" type="ORF">SAMEA1982600_05390</name>
</gene>
<dbReference type="Gene3D" id="3.40.190.10">
    <property type="entry name" value="Periplasmic binding protein-like II"/>
    <property type="match status" value="1"/>
</dbReference>
<reference evidence="3 4" key="1">
    <citation type="submission" date="2016-03" db="EMBL/GenBank/DDBJ databases">
        <authorList>
            <consortium name="Pathogen Informatics"/>
        </authorList>
    </citation>
    <scope>NUCLEOTIDE SEQUENCE [LARGE SCALE GENOMIC DNA]</scope>
    <source>
        <strain evidence="3 4">NCTC13364</strain>
    </source>
</reference>
<dbReference type="SUPFAM" id="SSF53850">
    <property type="entry name" value="Periplasmic binding protein-like II"/>
    <property type="match status" value="1"/>
</dbReference>
<feature type="signal peptide" evidence="2">
    <location>
        <begin position="1"/>
        <end position="26"/>
    </location>
</feature>
<evidence type="ECO:0000256" key="2">
    <source>
        <dbReference type="SAM" id="SignalP"/>
    </source>
</evidence>
<protein>
    <submittedName>
        <fullName evidence="3">Lipoprotein</fullName>
    </submittedName>
</protein>
<dbReference type="PIRSF" id="PIRSF017082">
    <property type="entry name" value="YflP"/>
    <property type="match status" value="1"/>
</dbReference>
<comment type="similarity">
    <text evidence="1">Belongs to the UPF0065 (bug) family.</text>
</comment>
<feature type="chain" id="PRO_5007615764" evidence="2">
    <location>
        <begin position="27"/>
        <end position="324"/>
    </location>
</feature>
<dbReference type="OrthoDB" id="8631676at2"/>
<evidence type="ECO:0000256" key="1">
    <source>
        <dbReference type="ARBA" id="ARBA00006987"/>
    </source>
</evidence>
<dbReference type="AlphaFoldDB" id="A0A157RP95"/>
<keyword evidence="2" id="KW-0732">Signal</keyword>
<dbReference type="PANTHER" id="PTHR42928:SF5">
    <property type="entry name" value="BLR1237 PROTEIN"/>
    <property type="match status" value="1"/>
</dbReference>
<dbReference type="EMBL" id="FKBS01000029">
    <property type="protein sequence ID" value="SAI59832.1"/>
    <property type="molecule type" value="Genomic_DNA"/>
</dbReference>
<dbReference type="Pfam" id="PF03401">
    <property type="entry name" value="TctC"/>
    <property type="match status" value="1"/>
</dbReference>
<dbReference type="Gene3D" id="3.40.190.150">
    <property type="entry name" value="Bordetella uptake gene, domain 1"/>
    <property type="match status" value="1"/>
</dbReference>
<evidence type="ECO:0000313" key="3">
    <source>
        <dbReference type="EMBL" id="SAI59832.1"/>
    </source>
</evidence>
<dbReference type="CDD" id="cd13578">
    <property type="entry name" value="PBP2_Bug27"/>
    <property type="match status" value="1"/>
</dbReference>
<sequence length="324" mass="33598">MNSFRFMCLRLCAGLMFAGAASGAHADYPERPLRIVVPFAPGGATDVIARTVAQAMSVRLGQPVVVENKAGANGNIGAVTAARAEPDGYTLLMATSAHAINATLYPKLDYSLTGDFKALSNLASVPLLLVVNPQVPVTSVAGLADYARGNGTRVNYASGGTGTAAHLAGAQFNQLAGTKMTHVPYKGGAQALNDLLGGQVQIMFANLPEVLSQAQAGRLKPLAVTGDKRHPALPEVPAFSETDFKQMSARSWFGLFAPAATPAPVIEKLSTAITQSVADAAVRDKLVGLGADPIGDGHAAFQQYVNQDVSRWSALVKQSGATAD</sequence>
<dbReference type="Proteomes" id="UP000077037">
    <property type="component" value="Unassembled WGS sequence"/>
</dbReference>
<dbReference type="RefSeq" id="WP_066421465.1">
    <property type="nucleotide sequence ID" value="NZ_FKBS01000029.1"/>
</dbReference>